<dbReference type="GO" id="GO:0003723">
    <property type="term" value="F:RNA binding"/>
    <property type="evidence" value="ECO:0007669"/>
    <property type="project" value="TreeGrafter"/>
</dbReference>
<feature type="signal peptide" evidence="2">
    <location>
        <begin position="1"/>
        <end position="25"/>
    </location>
</feature>
<dbReference type="PANTHER" id="PTHR11223">
    <property type="entry name" value="EXPORTIN 1/5"/>
    <property type="match status" value="1"/>
</dbReference>
<dbReference type="InterPro" id="IPR016024">
    <property type="entry name" value="ARM-type_fold"/>
</dbReference>
<dbReference type="InterPro" id="IPR045065">
    <property type="entry name" value="XPO1/5"/>
</dbReference>
<dbReference type="GO" id="GO:0005049">
    <property type="term" value="F:nuclear export signal receptor activity"/>
    <property type="evidence" value="ECO:0007669"/>
    <property type="project" value="InterPro"/>
</dbReference>
<dbReference type="AlphaFoldDB" id="A0A9W6YX60"/>
<dbReference type="GO" id="GO:0006611">
    <property type="term" value="P:protein export from nucleus"/>
    <property type="evidence" value="ECO:0007669"/>
    <property type="project" value="InterPro"/>
</dbReference>
<evidence type="ECO:0000313" key="5">
    <source>
        <dbReference type="Proteomes" id="UP001165063"/>
    </source>
</evidence>
<accession>A0A9W6YX60</accession>
<feature type="chain" id="PRO_5040884165" evidence="2">
    <location>
        <begin position="26"/>
        <end position="1051"/>
    </location>
</feature>
<organism evidence="4 5">
    <name type="scientific">Ambrosiozyma monospora</name>
    <name type="common">Yeast</name>
    <name type="synonym">Endomycopsis monosporus</name>
    <dbReference type="NCBI Taxonomy" id="43982"/>
    <lineage>
        <taxon>Eukaryota</taxon>
        <taxon>Fungi</taxon>
        <taxon>Dikarya</taxon>
        <taxon>Ascomycota</taxon>
        <taxon>Saccharomycotina</taxon>
        <taxon>Pichiomycetes</taxon>
        <taxon>Pichiales</taxon>
        <taxon>Pichiaceae</taxon>
        <taxon>Ambrosiozyma</taxon>
    </lineage>
</organism>
<feature type="domain" description="Exportin-5 C-terminal" evidence="3">
    <location>
        <begin position="293"/>
        <end position="1043"/>
    </location>
</feature>
<feature type="region of interest" description="Disordered" evidence="1">
    <location>
        <begin position="224"/>
        <end position="283"/>
    </location>
</feature>
<keyword evidence="5" id="KW-1185">Reference proteome</keyword>
<dbReference type="OrthoDB" id="2215036at2759"/>
<protein>
    <submittedName>
        <fullName evidence="4">Unnamed protein product</fullName>
    </submittedName>
</protein>
<feature type="compositionally biased region" description="Low complexity" evidence="1">
    <location>
        <begin position="230"/>
        <end position="279"/>
    </location>
</feature>
<dbReference type="EMBL" id="BSXU01004351">
    <property type="protein sequence ID" value="GMG43148.1"/>
    <property type="molecule type" value="Genomic_DNA"/>
</dbReference>
<comment type="caution">
    <text evidence="4">The sequence shown here is derived from an EMBL/GenBank/DDBJ whole genome shotgun (WGS) entry which is preliminary data.</text>
</comment>
<sequence>MWNHNTVTRNLTLIILRCLFEDVYLLDDPIVAQRTSVLNSLCPEIVISEDILLLQYEANESIRTFASNSEGWLLKWCSYLDDCVNALLKQGISDTEKQAANTSICKILHVMRTSLYWILPLALRGSHVLTKLMMLIQLPEMDIKVKILTVDCLQIIFTRPYNNANDFDDILGVAFQTQGLEILFNLFQSIVLNPDDVDEHDYSLMKKLVEMIVGLSEYLQAEADKDKSKSGSGSKDNNNKIISSNNNTNPARSATGANNNNNTTNTNNNNSAPNTNSMNDLATSLKLPPNADVVNYFKLVLETTKHDSLVISSLSLQFWCSMLRIDELSEKPDFQTIMPDLLEISASRLINYQDYDDEMVSNKYMEIDFENSPSEMNNFLTNFRKLNDDIVRIIVCKKPKDGLQWLANKLSIFYNSPIGIESLNNPKLTYKGKNSEPYIYGCCEYSIVEACVRGISRWQIWYDKDDFNEVKEYLVQQVDELCKMLLTLTIKDPMMLRKHTQTLVQFTPLLKEVKGTMFEVLSKVIESCTFEYPADASDEDRELIRDLRTSGGTELNRLAYLMPESLKDILDELEQVIGNLLSSKKLSDHEAVAFKSFLLVVSQRSSIENKDSRFAAIVDPELIAWSDPATEKGLLELHWFMERLGIVKIAEYFQSRGITAATNLLEAPMDDTGIALKKDLKDHWSSVFPIRATRIFIQYTIERLDHKTDTYQNLLKLWKARIKPILPHILQLIFQIQAYHNPANWEGLPSEVQSFVKYSCMERFWQQGVSIQSKESFMDESVKAMHTLRDFADSVGHIVRYTREYAYLTISSISELEETLYEIPNVATMLWKALTGEPLGITLHSWRHMINLVVRNVIKNCPVSQLNPFMVEFIPQVLITLDQLLVSKWDVVLRKGLQLEGNESDEQMSEEMMEEHLLRQLTAVVDRMLIDLIGQHASSTLNERQLKTRELIFKNLDVLAPLLNILCHIITFKDSRCSFNAILIVKHMIQDLIGLDNEQVDKFLTENLIQTLLVVLNDKFFQDTHPEAAYTLTIIYMGLRYKSSNSGNVEI</sequence>
<dbReference type="GO" id="GO:0042565">
    <property type="term" value="C:RNA nuclear export complex"/>
    <property type="evidence" value="ECO:0007669"/>
    <property type="project" value="TreeGrafter"/>
</dbReference>
<dbReference type="InterPro" id="IPR045478">
    <property type="entry name" value="Exportin-5_C"/>
</dbReference>
<name>A0A9W6YX60_AMBMO</name>
<dbReference type="InterPro" id="IPR011989">
    <property type="entry name" value="ARM-like"/>
</dbReference>
<keyword evidence="2" id="KW-0732">Signal</keyword>
<reference evidence="4" key="1">
    <citation type="submission" date="2023-04" db="EMBL/GenBank/DDBJ databases">
        <title>Ambrosiozyma monospora NBRC 1965.</title>
        <authorList>
            <person name="Ichikawa N."/>
            <person name="Sato H."/>
            <person name="Tonouchi N."/>
        </authorList>
    </citation>
    <scope>NUCLEOTIDE SEQUENCE</scope>
    <source>
        <strain evidence="4">NBRC 1965</strain>
    </source>
</reference>
<dbReference type="Proteomes" id="UP001165063">
    <property type="component" value="Unassembled WGS sequence"/>
</dbReference>
<evidence type="ECO:0000313" key="4">
    <source>
        <dbReference type="EMBL" id="GMG43148.1"/>
    </source>
</evidence>
<dbReference type="Gene3D" id="1.25.10.10">
    <property type="entry name" value="Leucine-rich Repeat Variant"/>
    <property type="match status" value="1"/>
</dbReference>
<gene>
    <name evidence="4" type="ORF">Amon01_000663300</name>
</gene>
<dbReference type="GO" id="GO:0005634">
    <property type="term" value="C:nucleus"/>
    <property type="evidence" value="ECO:0007669"/>
    <property type="project" value="TreeGrafter"/>
</dbReference>
<dbReference type="GO" id="GO:0005737">
    <property type="term" value="C:cytoplasm"/>
    <property type="evidence" value="ECO:0007669"/>
    <property type="project" value="TreeGrafter"/>
</dbReference>
<evidence type="ECO:0000256" key="2">
    <source>
        <dbReference type="SAM" id="SignalP"/>
    </source>
</evidence>
<dbReference type="GO" id="GO:0006405">
    <property type="term" value="P:RNA export from nucleus"/>
    <property type="evidence" value="ECO:0007669"/>
    <property type="project" value="TreeGrafter"/>
</dbReference>
<dbReference type="Pfam" id="PF19273">
    <property type="entry name" value="Exportin-5"/>
    <property type="match status" value="1"/>
</dbReference>
<proteinExistence type="predicted"/>
<dbReference type="SUPFAM" id="SSF48371">
    <property type="entry name" value="ARM repeat"/>
    <property type="match status" value="1"/>
</dbReference>
<evidence type="ECO:0000256" key="1">
    <source>
        <dbReference type="SAM" id="MobiDB-lite"/>
    </source>
</evidence>
<dbReference type="PANTHER" id="PTHR11223:SF3">
    <property type="entry name" value="EXPORTIN-5"/>
    <property type="match status" value="1"/>
</dbReference>
<evidence type="ECO:0000259" key="3">
    <source>
        <dbReference type="Pfam" id="PF19273"/>
    </source>
</evidence>